<evidence type="ECO:0000313" key="4">
    <source>
        <dbReference type="EMBL" id="HGY40458.1"/>
    </source>
</evidence>
<keyword evidence="1 2" id="KW-0597">Phosphoprotein</keyword>
<gene>
    <name evidence="4" type="ORF">ENW11_11740</name>
</gene>
<evidence type="ECO:0000259" key="3">
    <source>
        <dbReference type="PROSITE" id="PS50110"/>
    </source>
</evidence>
<dbReference type="PROSITE" id="PS50110">
    <property type="entry name" value="RESPONSE_REGULATORY"/>
    <property type="match status" value="1"/>
</dbReference>
<dbReference type="InterPro" id="IPR050595">
    <property type="entry name" value="Bact_response_regulator"/>
</dbReference>
<dbReference type="PANTHER" id="PTHR44591">
    <property type="entry name" value="STRESS RESPONSE REGULATOR PROTEIN 1"/>
    <property type="match status" value="1"/>
</dbReference>
<dbReference type="Gene3D" id="3.40.50.2300">
    <property type="match status" value="1"/>
</dbReference>
<dbReference type="SUPFAM" id="SSF52172">
    <property type="entry name" value="CheY-like"/>
    <property type="match status" value="1"/>
</dbReference>
<dbReference type="GO" id="GO:0000160">
    <property type="term" value="P:phosphorelay signal transduction system"/>
    <property type="evidence" value="ECO:0007669"/>
    <property type="project" value="InterPro"/>
</dbReference>
<dbReference type="EMBL" id="DTIY01000097">
    <property type="protein sequence ID" value="HGY40458.1"/>
    <property type="molecule type" value="Genomic_DNA"/>
</dbReference>
<dbReference type="AlphaFoldDB" id="A0A7V4WMI4"/>
<organism evidence="4">
    <name type="scientific">Candidatus Caldatribacterium saccharofermentans</name>
    <dbReference type="NCBI Taxonomy" id="1454753"/>
    <lineage>
        <taxon>Bacteria</taxon>
        <taxon>Pseudomonadati</taxon>
        <taxon>Atribacterota</taxon>
        <taxon>Atribacteria</taxon>
        <taxon>Atribacterales</taxon>
        <taxon>Candidatus Caldatribacteriaceae</taxon>
        <taxon>Candidatus Caldatribacterium</taxon>
    </lineage>
</organism>
<dbReference type="InterPro" id="IPR001789">
    <property type="entry name" value="Sig_transdc_resp-reg_receiver"/>
</dbReference>
<feature type="modified residue" description="4-aspartylphosphate" evidence="2">
    <location>
        <position position="53"/>
    </location>
</feature>
<protein>
    <submittedName>
        <fullName evidence="4">Response regulator</fullName>
    </submittedName>
</protein>
<dbReference type="SMART" id="SM00448">
    <property type="entry name" value="REC"/>
    <property type="match status" value="1"/>
</dbReference>
<dbReference type="InterPro" id="IPR011006">
    <property type="entry name" value="CheY-like_superfamily"/>
</dbReference>
<proteinExistence type="predicted"/>
<evidence type="ECO:0000256" key="1">
    <source>
        <dbReference type="ARBA" id="ARBA00022553"/>
    </source>
</evidence>
<sequence length="122" mass="13357">MVKVLIVDDSSMTRNFHAYILRSAGFAVIDASDGVEALEKLYTEGDIACIITDLNMPNMDGLTFIRRVRQEPLFADVPIIVVTTLDDATDRKEGIRAGANFYLTKPIQPSVLVESVRIAVGG</sequence>
<feature type="domain" description="Response regulatory" evidence="3">
    <location>
        <begin position="3"/>
        <end position="120"/>
    </location>
</feature>
<accession>A0A7V4WMI4</accession>
<comment type="caution">
    <text evidence="4">The sequence shown here is derived from an EMBL/GenBank/DDBJ whole genome shotgun (WGS) entry which is preliminary data.</text>
</comment>
<name>A0A7V4WMI4_9BACT</name>
<reference evidence="4" key="1">
    <citation type="journal article" date="2020" name="mSystems">
        <title>Genome- and Community-Level Interaction Insights into Carbon Utilization and Element Cycling Functions of Hydrothermarchaeota in Hydrothermal Sediment.</title>
        <authorList>
            <person name="Zhou Z."/>
            <person name="Liu Y."/>
            <person name="Xu W."/>
            <person name="Pan J."/>
            <person name="Luo Z.H."/>
            <person name="Li M."/>
        </authorList>
    </citation>
    <scope>NUCLEOTIDE SEQUENCE [LARGE SCALE GENOMIC DNA]</scope>
    <source>
        <strain evidence="4">SpSt-82</strain>
    </source>
</reference>
<evidence type="ECO:0000256" key="2">
    <source>
        <dbReference type="PROSITE-ProRule" id="PRU00169"/>
    </source>
</evidence>
<dbReference type="PANTHER" id="PTHR44591:SF25">
    <property type="entry name" value="CHEMOTAXIS TWO-COMPONENT RESPONSE REGULATOR"/>
    <property type="match status" value="1"/>
</dbReference>
<dbReference type="Pfam" id="PF00072">
    <property type="entry name" value="Response_reg"/>
    <property type="match status" value="1"/>
</dbReference>